<protein>
    <submittedName>
        <fullName evidence="2">Uncharacterized protein</fullName>
    </submittedName>
</protein>
<sequence length="82" mass="9732">MVMVKKNSVEMWKEALAHVTPTMWKNTVDHMNKIIREWWERELVFDREEIAPLIIDINKDSDYSFSDYDSEDSNTAEGIQPL</sequence>
<dbReference type="EMBL" id="JALNTZ010000002">
    <property type="protein sequence ID" value="KAJ3662863.1"/>
    <property type="molecule type" value="Genomic_DNA"/>
</dbReference>
<accession>A0AA38IR96</accession>
<evidence type="ECO:0000313" key="2">
    <source>
        <dbReference type="EMBL" id="KAJ3662863.1"/>
    </source>
</evidence>
<feature type="region of interest" description="Disordered" evidence="1">
    <location>
        <begin position="63"/>
        <end position="82"/>
    </location>
</feature>
<organism evidence="2 3">
    <name type="scientific">Zophobas morio</name>
    <dbReference type="NCBI Taxonomy" id="2755281"/>
    <lineage>
        <taxon>Eukaryota</taxon>
        <taxon>Metazoa</taxon>
        <taxon>Ecdysozoa</taxon>
        <taxon>Arthropoda</taxon>
        <taxon>Hexapoda</taxon>
        <taxon>Insecta</taxon>
        <taxon>Pterygota</taxon>
        <taxon>Neoptera</taxon>
        <taxon>Endopterygota</taxon>
        <taxon>Coleoptera</taxon>
        <taxon>Polyphaga</taxon>
        <taxon>Cucujiformia</taxon>
        <taxon>Tenebrionidae</taxon>
        <taxon>Zophobas</taxon>
    </lineage>
</organism>
<comment type="caution">
    <text evidence="2">The sequence shown here is derived from an EMBL/GenBank/DDBJ whole genome shotgun (WGS) entry which is preliminary data.</text>
</comment>
<gene>
    <name evidence="2" type="ORF">Zmor_007184</name>
</gene>
<keyword evidence="3" id="KW-1185">Reference proteome</keyword>
<dbReference type="AlphaFoldDB" id="A0AA38IR96"/>
<proteinExistence type="predicted"/>
<evidence type="ECO:0000313" key="3">
    <source>
        <dbReference type="Proteomes" id="UP001168821"/>
    </source>
</evidence>
<reference evidence="2" key="1">
    <citation type="journal article" date="2023" name="G3 (Bethesda)">
        <title>Whole genome assemblies of Zophobas morio and Tenebrio molitor.</title>
        <authorList>
            <person name="Kaur S."/>
            <person name="Stinson S.A."/>
            <person name="diCenzo G.C."/>
        </authorList>
    </citation>
    <scope>NUCLEOTIDE SEQUENCE</scope>
    <source>
        <strain evidence="2">QUZm001</strain>
    </source>
</reference>
<name>A0AA38IR96_9CUCU</name>
<dbReference type="Proteomes" id="UP001168821">
    <property type="component" value="Unassembled WGS sequence"/>
</dbReference>
<evidence type="ECO:0000256" key="1">
    <source>
        <dbReference type="SAM" id="MobiDB-lite"/>
    </source>
</evidence>